<dbReference type="InterPro" id="IPR004018">
    <property type="entry name" value="RPEL_repeat"/>
</dbReference>
<comment type="caution">
    <text evidence="10">The sequence shown here is derived from an EMBL/GenBank/DDBJ whole genome shotgun (WGS) entry which is preliminary data.</text>
</comment>
<dbReference type="InterPro" id="IPR043451">
    <property type="entry name" value="Myocardin-like"/>
</dbReference>
<organism evidence="10 11">
    <name type="scientific">Trichogramma kaykai</name>
    <dbReference type="NCBI Taxonomy" id="54128"/>
    <lineage>
        <taxon>Eukaryota</taxon>
        <taxon>Metazoa</taxon>
        <taxon>Ecdysozoa</taxon>
        <taxon>Arthropoda</taxon>
        <taxon>Hexapoda</taxon>
        <taxon>Insecta</taxon>
        <taxon>Pterygota</taxon>
        <taxon>Neoptera</taxon>
        <taxon>Endopterygota</taxon>
        <taxon>Hymenoptera</taxon>
        <taxon>Apocrita</taxon>
        <taxon>Proctotrupomorpha</taxon>
        <taxon>Chalcidoidea</taxon>
        <taxon>Trichogrammatidae</taxon>
        <taxon>Trichogramma</taxon>
    </lineage>
</organism>
<keyword evidence="4" id="KW-0175">Coiled coil</keyword>
<feature type="repeat" description="RPEL" evidence="7">
    <location>
        <begin position="115"/>
        <end position="140"/>
    </location>
</feature>
<feature type="domain" description="SAP" evidence="9">
    <location>
        <begin position="469"/>
        <end position="503"/>
    </location>
</feature>
<dbReference type="Pfam" id="PF02037">
    <property type="entry name" value="SAP"/>
    <property type="match status" value="1"/>
</dbReference>
<evidence type="ECO:0000256" key="3">
    <source>
        <dbReference type="ARBA" id="ARBA00023015"/>
    </source>
</evidence>
<evidence type="ECO:0000313" key="10">
    <source>
        <dbReference type="EMBL" id="KAL3401082.1"/>
    </source>
</evidence>
<keyword evidence="2" id="KW-0677">Repeat</keyword>
<keyword evidence="3" id="KW-0805">Transcription regulation</keyword>
<dbReference type="SMART" id="SM00513">
    <property type="entry name" value="SAP"/>
    <property type="match status" value="1"/>
</dbReference>
<dbReference type="SUPFAM" id="SSF68906">
    <property type="entry name" value="SAP domain"/>
    <property type="match status" value="1"/>
</dbReference>
<evidence type="ECO:0000256" key="5">
    <source>
        <dbReference type="ARBA" id="ARBA00023163"/>
    </source>
</evidence>
<dbReference type="SMART" id="SM00707">
    <property type="entry name" value="RPEL"/>
    <property type="match status" value="3"/>
</dbReference>
<dbReference type="Gene3D" id="1.10.720.30">
    <property type="entry name" value="SAP domain"/>
    <property type="match status" value="1"/>
</dbReference>
<keyword evidence="11" id="KW-1185">Reference proteome</keyword>
<name>A0ABD2X8J2_9HYME</name>
<dbReference type="GO" id="GO:0005634">
    <property type="term" value="C:nucleus"/>
    <property type="evidence" value="ECO:0007669"/>
    <property type="project" value="UniProtKB-SubCell"/>
</dbReference>
<dbReference type="GO" id="GO:0045944">
    <property type="term" value="P:positive regulation of transcription by RNA polymerase II"/>
    <property type="evidence" value="ECO:0007669"/>
    <property type="project" value="UniProtKB-ARBA"/>
</dbReference>
<dbReference type="AlphaFoldDB" id="A0ABD2X8J2"/>
<feature type="compositionally biased region" description="Basic and acidic residues" evidence="8">
    <location>
        <begin position="58"/>
        <end position="70"/>
    </location>
</feature>
<reference evidence="10 11" key="1">
    <citation type="journal article" date="2024" name="bioRxiv">
        <title>A reference genome for Trichogramma kaykai: A tiny desert-dwelling parasitoid wasp with competing sex-ratio distorters.</title>
        <authorList>
            <person name="Culotta J."/>
            <person name="Lindsey A.R."/>
        </authorList>
    </citation>
    <scope>NUCLEOTIDE SEQUENCE [LARGE SCALE GENOMIC DNA]</scope>
    <source>
        <strain evidence="10 11">KSX58</strain>
    </source>
</reference>
<dbReference type="PANTHER" id="PTHR22793">
    <property type="entry name" value="MYOCARDIN-RELATED TRANSCRIPTION FACTOR-RELATED"/>
    <property type="match status" value="1"/>
</dbReference>
<evidence type="ECO:0000256" key="4">
    <source>
        <dbReference type="ARBA" id="ARBA00023054"/>
    </source>
</evidence>
<feature type="region of interest" description="Disordered" evidence="8">
    <location>
        <begin position="870"/>
        <end position="890"/>
    </location>
</feature>
<dbReference type="Pfam" id="PF02755">
    <property type="entry name" value="RPEL"/>
    <property type="match status" value="2"/>
</dbReference>
<evidence type="ECO:0000256" key="6">
    <source>
        <dbReference type="ARBA" id="ARBA00023242"/>
    </source>
</evidence>
<feature type="compositionally biased region" description="Low complexity" evidence="8">
    <location>
        <begin position="319"/>
        <end position="330"/>
    </location>
</feature>
<gene>
    <name evidence="10" type="ORF">TKK_005715</name>
</gene>
<dbReference type="PROSITE" id="PS50800">
    <property type="entry name" value="SAP"/>
    <property type="match status" value="1"/>
</dbReference>
<feature type="repeat" description="RPEL" evidence="7">
    <location>
        <begin position="70"/>
        <end position="95"/>
    </location>
</feature>
<keyword evidence="6" id="KW-0539">Nucleus</keyword>
<proteinExistence type="predicted"/>
<comment type="subcellular location">
    <subcellularLocation>
        <location evidence="1">Nucleus</location>
    </subcellularLocation>
</comment>
<sequence>MIDEYESLDAEIDESPLQPSMGRNKESLKVKLMLRRPYNQLVDQGIMPPFKSPVSLHEQTKQQERRKTEDMLKVKIQQRPGREELVRQHILEDIKQIDPSLAERRRMLKKAKLADQLNDQLSHRPGPLELIQKNILHTEEPIERAVKEGHIPFKATSEGQLTKPQHPDHYISFEDDSLSSEGGAPSPSLNSMETNQQVSNLTVNNTESEKLKKNESPDNIVTIDGSSINTSNAYNDDLSCIAQNTSNFRDKIISSSDVPKQSVPTSQVIDHRIQDFGNLSSGMNSANNLVSLATVQKPILVTSIVPNLRPVPNISMVSPSNVNSNSQSSPILVTSQSKCDAPGKEKNRKKSKIKNQQKARTIKFHEYKGPPNHQRIGGASNRSCTQSNETSYELLLRQQQLFLQWQVEFKNKYPQLILPATQRSIKPMSTDSNVAKEELKSNVSNSRQSNMMSCESTTEQPPFRPLGKLEDMKVCDLKIELKKRNLPVSGSKPQLIERLKPFTEVSKNGAVGLNGQHLTQMGHILMDTPVSLISNKIPNKSQSDEVEAKSEDTPETKENKGKLTSITETTSKELAYLKKIEELKQELSKARTQQHQSQQPIKTEKLVLQQHLQNKMQQQNFARHLQQLQQLQYHHNSALQELNSKTCQQNQTSNTDVVQSASITAINNKKNQSKNILATNNLDVSNDANIQVPSAIVLNLSKPTKFNGSILEALVAQAQNEASSNNDNSTLFEYDESANLLKVKIEPVTRNVVKSQMVDDVLEILISNGELPPSAAQELVTPMAQDGQQMNRVSPMISTEDISSESSILLYTDSNSMNINQSECENYQRQTPHVSPSYTASNQQSFCTSKSGRTLENIDAEIKTDLVLTQNAKSQSSSNQRSLSDVKSSQDNNLELKELELDLDTVDFGELGCEFDVKIENSHELMDIEGIPMEVDEPDWFNSLIPHSSTKNDVPLETETSMNCFSNCASMSSRQMNSSSRNLNSNDIYDPLLCNSQDADNFFNIEDSELKMSSELSLAWENGQNDFAS</sequence>
<feature type="compositionally biased region" description="Basic residues" evidence="8">
    <location>
        <begin position="346"/>
        <end position="358"/>
    </location>
</feature>
<dbReference type="InterPro" id="IPR036361">
    <property type="entry name" value="SAP_dom_sf"/>
</dbReference>
<feature type="region of interest" description="Disordered" evidence="8">
    <location>
        <begin position="158"/>
        <end position="194"/>
    </location>
</feature>
<evidence type="ECO:0000256" key="7">
    <source>
        <dbReference type="PROSITE-ProRule" id="PRU00401"/>
    </source>
</evidence>
<dbReference type="PROSITE" id="PS51073">
    <property type="entry name" value="RPEL"/>
    <property type="match status" value="2"/>
</dbReference>
<feature type="region of interest" description="Disordered" evidence="8">
    <location>
        <begin position="535"/>
        <end position="563"/>
    </location>
</feature>
<evidence type="ECO:0000256" key="1">
    <source>
        <dbReference type="ARBA" id="ARBA00004123"/>
    </source>
</evidence>
<accession>A0ABD2X8J2</accession>
<dbReference type="Gene3D" id="6.10.140.2040">
    <property type="match status" value="1"/>
</dbReference>
<feature type="region of interest" description="Disordered" evidence="8">
    <location>
        <begin position="1"/>
        <end position="24"/>
    </location>
</feature>
<protein>
    <recommendedName>
        <fullName evidence="9">SAP domain-containing protein</fullName>
    </recommendedName>
</protein>
<evidence type="ECO:0000259" key="9">
    <source>
        <dbReference type="PROSITE" id="PS50800"/>
    </source>
</evidence>
<feature type="region of interest" description="Disordered" evidence="8">
    <location>
        <begin position="430"/>
        <end position="465"/>
    </location>
</feature>
<dbReference type="EMBL" id="JBJJXI010000049">
    <property type="protein sequence ID" value="KAL3401082.1"/>
    <property type="molecule type" value="Genomic_DNA"/>
</dbReference>
<feature type="compositionally biased region" description="Polar residues" evidence="8">
    <location>
        <begin position="441"/>
        <end position="460"/>
    </location>
</feature>
<keyword evidence="5" id="KW-0804">Transcription</keyword>
<dbReference type="InterPro" id="IPR003034">
    <property type="entry name" value="SAP_dom"/>
</dbReference>
<evidence type="ECO:0000256" key="2">
    <source>
        <dbReference type="ARBA" id="ARBA00022737"/>
    </source>
</evidence>
<dbReference type="PANTHER" id="PTHR22793:SF12">
    <property type="entry name" value="MYOCARDIN-RELATED TRANSCRIPTION FACTOR, ISOFORM H"/>
    <property type="match status" value="1"/>
</dbReference>
<evidence type="ECO:0000313" key="11">
    <source>
        <dbReference type="Proteomes" id="UP001627154"/>
    </source>
</evidence>
<feature type="compositionally biased region" description="Low complexity" evidence="8">
    <location>
        <begin position="874"/>
        <end position="883"/>
    </location>
</feature>
<feature type="region of interest" description="Disordered" evidence="8">
    <location>
        <begin position="49"/>
        <end position="70"/>
    </location>
</feature>
<evidence type="ECO:0000256" key="8">
    <source>
        <dbReference type="SAM" id="MobiDB-lite"/>
    </source>
</evidence>
<feature type="compositionally biased region" description="Basic and acidic residues" evidence="8">
    <location>
        <begin position="542"/>
        <end position="561"/>
    </location>
</feature>
<dbReference type="Proteomes" id="UP001627154">
    <property type="component" value="Unassembled WGS sequence"/>
</dbReference>
<feature type="region of interest" description="Disordered" evidence="8">
    <location>
        <begin position="319"/>
        <end position="358"/>
    </location>
</feature>
<feature type="compositionally biased region" description="Acidic residues" evidence="8">
    <location>
        <begin position="1"/>
        <end position="14"/>
    </location>
</feature>
<dbReference type="Gene3D" id="6.10.150.10">
    <property type="match status" value="1"/>
</dbReference>